<feature type="compositionally biased region" description="Basic and acidic residues" evidence="1">
    <location>
        <begin position="1013"/>
        <end position="1034"/>
    </location>
</feature>
<protein>
    <submittedName>
        <fullName evidence="3">Retrovirus-related Pol polyprotein from transposon TNT 1-94</fullName>
    </submittedName>
</protein>
<gene>
    <name evidence="3" type="ORF">Tci_057709</name>
</gene>
<comment type="caution">
    <text evidence="3">The sequence shown here is derived from an EMBL/GenBank/DDBJ whole genome shotgun (WGS) entry which is preliminary data.</text>
</comment>
<feature type="compositionally biased region" description="Basic and acidic residues" evidence="1">
    <location>
        <begin position="46"/>
        <end position="55"/>
    </location>
</feature>
<dbReference type="EMBL" id="BKCJ010009169">
    <property type="protein sequence ID" value="GEU85731.1"/>
    <property type="molecule type" value="Genomic_DNA"/>
</dbReference>
<dbReference type="InterPro" id="IPR013103">
    <property type="entry name" value="RVT_2"/>
</dbReference>
<feature type="region of interest" description="Disordered" evidence="1">
    <location>
        <begin position="22"/>
        <end position="83"/>
    </location>
</feature>
<name>A0A6L2NHG0_TANCI</name>
<dbReference type="InterPro" id="IPR043502">
    <property type="entry name" value="DNA/RNA_pol_sf"/>
</dbReference>
<feature type="region of interest" description="Disordered" evidence="1">
    <location>
        <begin position="991"/>
        <end position="1034"/>
    </location>
</feature>
<evidence type="ECO:0000256" key="1">
    <source>
        <dbReference type="SAM" id="MobiDB-lite"/>
    </source>
</evidence>
<reference evidence="3" key="1">
    <citation type="journal article" date="2019" name="Sci. Rep.">
        <title>Draft genome of Tanacetum cinerariifolium, the natural source of mosquito coil.</title>
        <authorList>
            <person name="Yamashiro T."/>
            <person name="Shiraishi A."/>
            <person name="Satake H."/>
            <person name="Nakayama K."/>
        </authorList>
    </citation>
    <scope>NUCLEOTIDE SEQUENCE</scope>
</reference>
<evidence type="ECO:0000259" key="2">
    <source>
        <dbReference type="PROSITE" id="PS50994"/>
    </source>
</evidence>
<dbReference type="Pfam" id="PF13960">
    <property type="entry name" value="DUF4218"/>
    <property type="match status" value="1"/>
</dbReference>
<dbReference type="CDD" id="cd09272">
    <property type="entry name" value="RNase_HI_RT_Ty1"/>
    <property type="match status" value="1"/>
</dbReference>
<dbReference type="Pfam" id="PF07727">
    <property type="entry name" value="RVT_2"/>
    <property type="match status" value="1"/>
</dbReference>
<evidence type="ECO:0000313" key="3">
    <source>
        <dbReference type="EMBL" id="GEU85731.1"/>
    </source>
</evidence>
<dbReference type="InterPro" id="IPR001584">
    <property type="entry name" value="Integrase_cat-core"/>
</dbReference>
<dbReference type="GO" id="GO:0003676">
    <property type="term" value="F:nucleic acid binding"/>
    <property type="evidence" value="ECO:0007669"/>
    <property type="project" value="InterPro"/>
</dbReference>
<sequence length="1847" mass="212607">QPNVEILSKIGETNALSKLVTSNSVSVPQVSKGVNNAKSHGRKHKENVSKNETQKKYQPKASKPKNVGTRKSLATPNPRKPRFLLRWSPTGKMFDQDGKLVAPSNSESHVDCSNYDNACTSNTMEPKIKRFPNSTSLLGRLSRFVCGASIQVVQNPRVQNDGIQNQIGNGNLVAVRAEGNAAGHNRYQIRIYNHHTKKIMETMNVSFDELLAMAFEQRRHDLTYAPSNITKQQLTEGELDLLFEALYDDYFGGQPLATVENVPTVQEPQSHVIIIRTDKGTEFKNHVLKVYFDSVGISHQMSFVRTPQQNGVVERRNRTLVEASRTMKYDIAWDLFNELCEKDNISPLTLKWIFKNKHDKEQTVIRNKSRLVVRGYRQEEGLDFKESFTPVARMEAIRIFLAYAAHKSFTVFQMDMKTAFLHGSLKEDVCVCQPEGFIDADHPSHVYKLKKALYGLKQAPRAWYTQLFFHLVKSRFKMSMMGEMTFFLGLQVNQSPCGIFLNQSKYVLEILKKYGMESCDPVGTPMESKDKLDLDQNETLVNATKYRSMIGALMYLTSSRPDIIHSTCLCARYQAKETEKHLKEVKRIFCYLWGTINTGLWYTKDYGFELTEFSDADYVGCKDSFKSTFGGAQFLGEKLVSWSSKKQDCTALLTAEAEYVSLSASIAISCNPVQHSRTKHIAVRYHFIKEHVEKGTIKLYFVKMDYQLADIFTKALPADRFNYLVRRHGMRSLSPQELEHLTKSQPTNCGFSKSYKAVKVRYILFHDPASAGGIYPGTLPLDRVEVLVIIARTFRVILFSIHSDEWKSFQSQHQTALRIRRRRYNLIPAESKFKNLVLDHQDKYMMKAQVHVSKSFAISDEQALPQRKHHYEIYHVISSTRPNQILLQVREQVNVQVSEILLKIEKIVNEQLEAKVLTRSSNSSKTSYAVATDLSEMELKKIIIEKMEGNKSIHRSDEQRNLYKALVEAYESDQIILDTYEDIVMLKRRRDDDVEKDEEPSAGSDRGSKRRREGNEPESTRTPKEKTTHDLEEPLHQEFDTGAADDQPMAEASQHPEWFQQQKNPLTPNCDWNKTLPATHGSIHPWISKLAKQADSRSSFNVLMDTPVDFSPFLMNRLKVDTLTHELPAGPTYELMKGSCKSLVELEFFLEEIVEWHNYKHLDWITVRRDDDKLYKFKEGDFKRLRIQDIEDMLLLLVQGKMTNLTVEERFAFSLNLTRPDTYRSDLKRKKAYTAYSNPRGFIYQNKDKQNRLMPIDELHKFSDGTLNDVQTTLDDRLKGYCYTAKDKKDYEKSREICWRETVRGRLQDASTDHMMSLSFKVPSGYSSNIKKLVSMKDLKLIGKKSHDCHVLVTHMIPIAIHGILPPRVHQTILKLSLFFKMIHSKVIDPKKLDVWQHDIILTLYQLEMYFPPSFFDVMFHLVSHIVEEIKALGRIFLHYMYSFERYMGFLKGYVRNRSQPEGSIVEGYVLEEVVSFCTSYIDGIPDISVPESRHEGRHKGKVMIRRNQRSIVGVENVVDEDDYNQFDELPPFSIGIQSVDEVLDDTIYVRSYDQEGHEAKDCQTSRISQKRGINKLKDLPVGESVRFNKLGAAIGEYQRRFTSYYGNTVRNNISILEPNWNKIDEKEKVFLWLDIKEQKALLVLKSNGKKNEMTQIRQPIFIRYQVETSERLSQGMIKALPEADPLTIVYGQDHGGRAKAVSSIVGYKKSLNTICEEEKDLQTITSICRVVKKEQEKLLSGELSKKVQEKLFSGPVWNRAKEKMLEELVKEPIIGTSSVRPTISNIRIYCLKETTTCSLFCPESILTKKKILYSYTSVYLVGDSLIQGKRVSQTPLQQVPPPRTLK</sequence>
<proteinExistence type="predicted"/>
<dbReference type="SUPFAM" id="SSF56672">
    <property type="entry name" value="DNA/RNA polymerases"/>
    <property type="match status" value="1"/>
</dbReference>
<feature type="non-terminal residue" evidence="3">
    <location>
        <position position="1"/>
    </location>
</feature>
<dbReference type="InterPro" id="IPR012337">
    <property type="entry name" value="RNaseH-like_sf"/>
</dbReference>
<dbReference type="PANTHER" id="PTHR48258">
    <property type="entry name" value="DUF4218 DOMAIN-CONTAINING PROTEIN-RELATED"/>
    <property type="match status" value="1"/>
</dbReference>
<dbReference type="InterPro" id="IPR036397">
    <property type="entry name" value="RNaseH_sf"/>
</dbReference>
<dbReference type="Gene3D" id="3.30.420.10">
    <property type="entry name" value="Ribonuclease H-like superfamily/Ribonuclease H"/>
    <property type="match status" value="1"/>
</dbReference>
<organism evidence="3">
    <name type="scientific">Tanacetum cinerariifolium</name>
    <name type="common">Dalmatian daisy</name>
    <name type="synonym">Chrysanthemum cinerariifolium</name>
    <dbReference type="NCBI Taxonomy" id="118510"/>
    <lineage>
        <taxon>Eukaryota</taxon>
        <taxon>Viridiplantae</taxon>
        <taxon>Streptophyta</taxon>
        <taxon>Embryophyta</taxon>
        <taxon>Tracheophyta</taxon>
        <taxon>Spermatophyta</taxon>
        <taxon>Magnoliopsida</taxon>
        <taxon>eudicotyledons</taxon>
        <taxon>Gunneridae</taxon>
        <taxon>Pentapetalae</taxon>
        <taxon>asterids</taxon>
        <taxon>campanulids</taxon>
        <taxon>Asterales</taxon>
        <taxon>Asteraceae</taxon>
        <taxon>Asteroideae</taxon>
        <taxon>Anthemideae</taxon>
        <taxon>Anthemidinae</taxon>
        <taxon>Tanacetum</taxon>
    </lineage>
</organism>
<dbReference type="SUPFAM" id="SSF53098">
    <property type="entry name" value="Ribonuclease H-like"/>
    <property type="match status" value="1"/>
</dbReference>
<dbReference type="PANTHER" id="PTHR48258:SF9">
    <property type="entry name" value="OS01G0348150 PROTEIN"/>
    <property type="match status" value="1"/>
</dbReference>
<feature type="domain" description="Integrase catalytic" evidence="2">
    <location>
        <begin position="274"/>
        <end position="322"/>
    </location>
</feature>
<dbReference type="InterPro" id="IPR025452">
    <property type="entry name" value="DUF4218"/>
</dbReference>
<dbReference type="PROSITE" id="PS50994">
    <property type="entry name" value="INTEGRASE"/>
    <property type="match status" value="1"/>
</dbReference>
<dbReference type="GO" id="GO:0015074">
    <property type="term" value="P:DNA integration"/>
    <property type="evidence" value="ECO:0007669"/>
    <property type="project" value="InterPro"/>
</dbReference>
<feature type="compositionally biased region" description="Polar residues" evidence="1">
    <location>
        <begin position="22"/>
        <end position="38"/>
    </location>
</feature>
<accession>A0A6L2NHG0</accession>